<dbReference type="InterPro" id="IPR006918">
    <property type="entry name" value="COBRA_pln"/>
</dbReference>
<evidence type="ECO:0000313" key="9">
    <source>
        <dbReference type="Proteomes" id="UP000823775"/>
    </source>
</evidence>
<keyword evidence="4" id="KW-0732">Signal</keyword>
<dbReference type="Proteomes" id="UP000823775">
    <property type="component" value="Unassembled WGS sequence"/>
</dbReference>
<keyword evidence="9" id="KW-1185">Reference proteome</keyword>
<feature type="domain" description="COBRA C-terminal" evidence="7">
    <location>
        <begin position="39"/>
        <end position="76"/>
    </location>
</feature>
<accession>A0ABS8UZE4</accession>
<dbReference type="Pfam" id="PF25079">
    <property type="entry name" value="COB_C"/>
    <property type="match status" value="1"/>
</dbReference>
<evidence type="ECO:0000256" key="2">
    <source>
        <dbReference type="ARBA" id="ARBA00005507"/>
    </source>
</evidence>
<comment type="caution">
    <text evidence="8">The sequence shown here is derived from an EMBL/GenBank/DDBJ whole genome shotgun (WGS) entry which is preliminary data.</text>
</comment>
<evidence type="ECO:0000256" key="6">
    <source>
        <dbReference type="ARBA" id="ARBA00023288"/>
    </source>
</evidence>
<comment type="similarity">
    <text evidence="2">Belongs to the COBRA family.</text>
</comment>
<organism evidence="8 9">
    <name type="scientific">Datura stramonium</name>
    <name type="common">Jimsonweed</name>
    <name type="synonym">Common thornapple</name>
    <dbReference type="NCBI Taxonomy" id="4076"/>
    <lineage>
        <taxon>Eukaryota</taxon>
        <taxon>Viridiplantae</taxon>
        <taxon>Streptophyta</taxon>
        <taxon>Embryophyta</taxon>
        <taxon>Tracheophyta</taxon>
        <taxon>Spermatophyta</taxon>
        <taxon>Magnoliopsida</taxon>
        <taxon>eudicotyledons</taxon>
        <taxon>Gunneridae</taxon>
        <taxon>Pentapetalae</taxon>
        <taxon>asterids</taxon>
        <taxon>lamiids</taxon>
        <taxon>Solanales</taxon>
        <taxon>Solanaceae</taxon>
        <taxon>Solanoideae</taxon>
        <taxon>Datureae</taxon>
        <taxon>Datura</taxon>
    </lineage>
</organism>
<gene>
    <name evidence="8" type="primary">BC1L4</name>
    <name evidence="8" type="ORF">HAX54_024087</name>
</gene>
<keyword evidence="6" id="KW-0449">Lipoprotein</keyword>
<protein>
    <submittedName>
        <fullName evidence="8">COBRA-like protein 3</fullName>
    </submittedName>
</protein>
<evidence type="ECO:0000313" key="8">
    <source>
        <dbReference type="EMBL" id="MCD9639505.1"/>
    </source>
</evidence>
<proteinExistence type="inferred from homology"/>
<evidence type="ECO:0000256" key="5">
    <source>
        <dbReference type="ARBA" id="ARBA00023180"/>
    </source>
</evidence>
<evidence type="ECO:0000256" key="3">
    <source>
        <dbReference type="ARBA" id="ARBA00022622"/>
    </source>
</evidence>
<evidence type="ECO:0000256" key="1">
    <source>
        <dbReference type="ARBA" id="ARBA00004609"/>
    </source>
</evidence>
<dbReference type="PANTHER" id="PTHR31673:SF50">
    <property type="entry name" value="COBRA-LIKE PROTEIN"/>
    <property type="match status" value="1"/>
</dbReference>
<dbReference type="EMBL" id="JACEIK010002934">
    <property type="protein sequence ID" value="MCD9639505.1"/>
    <property type="molecule type" value="Genomic_DNA"/>
</dbReference>
<feature type="non-terminal residue" evidence="8">
    <location>
        <position position="1"/>
    </location>
</feature>
<name>A0ABS8UZE4_DATST</name>
<keyword evidence="3" id="KW-0336">GPI-anchor</keyword>
<comment type="subcellular location">
    <subcellularLocation>
        <location evidence="1">Cell membrane</location>
        <topology evidence="1">Lipid-anchor</topology>
        <topology evidence="1">GPI-anchor</topology>
    </subcellularLocation>
</comment>
<evidence type="ECO:0000259" key="7">
    <source>
        <dbReference type="Pfam" id="PF25079"/>
    </source>
</evidence>
<sequence>QPGKPTEFPTPDGRRFTQALMTWTVTCTYSQFLAQKAPTCCVSLSSFYNDTIVNCPTCTCGYQNNTTQPGTCVEPDSPNLASTLYILKE</sequence>
<keyword evidence="3" id="KW-0472">Membrane</keyword>
<reference evidence="8 9" key="1">
    <citation type="journal article" date="2021" name="BMC Genomics">
        <title>Datura genome reveals duplications of psychoactive alkaloid biosynthetic genes and high mutation rate following tissue culture.</title>
        <authorList>
            <person name="Rajewski A."/>
            <person name="Carter-House D."/>
            <person name="Stajich J."/>
            <person name="Litt A."/>
        </authorList>
    </citation>
    <scope>NUCLEOTIDE SEQUENCE [LARGE SCALE GENOMIC DNA]</scope>
    <source>
        <strain evidence="8">AR-01</strain>
    </source>
</reference>
<dbReference type="InterPro" id="IPR056900">
    <property type="entry name" value="COB_C"/>
</dbReference>
<evidence type="ECO:0000256" key="4">
    <source>
        <dbReference type="ARBA" id="ARBA00022729"/>
    </source>
</evidence>
<dbReference type="PANTHER" id="PTHR31673">
    <property type="entry name" value="PROTEIN COBRA"/>
    <property type="match status" value="1"/>
</dbReference>
<keyword evidence="5" id="KW-0325">Glycoprotein</keyword>